<proteinExistence type="predicted"/>
<dbReference type="Proteomes" id="UP000593565">
    <property type="component" value="Unassembled WGS sequence"/>
</dbReference>
<dbReference type="EMBL" id="JAAGNN010000003">
    <property type="protein sequence ID" value="KAF4091639.1"/>
    <property type="molecule type" value="Genomic_DNA"/>
</dbReference>
<comment type="caution">
    <text evidence="1">The sequence shown here is derived from an EMBL/GenBank/DDBJ whole genome shotgun (WGS) entry which is preliminary data.</text>
</comment>
<accession>A0A7J6BBB0</accession>
<sequence>MFSNTIATNYSCMLHGHLICEDFQFILQKLKREEISQSRVQILVLTGTIQELNSFLFSQVGYFFCENDNNSIGIFLCVFTLTQVKHASRSN</sequence>
<dbReference type="AlphaFoldDB" id="A0A7J6BBB0"/>
<evidence type="ECO:0000313" key="2">
    <source>
        <dbReference type="Proteomes" id="UP000593565"/>
    </source>
</evidence>
<reference evidence="1 2" key="1">
    <citation type="submission" date="2020-02" db="EMBL/GenBank/DDBJ databases">
        <title>A chromosome-scale genome assembly of the black bullhead catfish (Ameiurus melas).</title>
        <authorList>
            <person name="Wen M."/>
            <person name="Zham M."/>
            <person name="Cabau C."/>
            <person name="Klopp C."/>
            <person name="Donnadieu C."/>
            <person name="Roques C."/>
            <person name="Bouchez O."/>
            <person name="Lampietro C."/>
            <person name="Jouanno E."/>
            <person name="Herpin A."/>
            <person name="Louis A."/>
            <person name="Berthelot C."/>
            <person name="Parey E."/>
            <person name="Roest-Crollius H."/>
            <person name="Braasch I."/>
            <person name="Postlethwait J."/>
            <person name="Robinson-Rechavi M."/>
            <person name="Echchiki A."/>
            <person name="Begum T."/>
            <person name="Montfort J."/>
            <person name="Schartl M."/>
            <person name="Bobe J."/>
            <person name="Guiguen Y."/>
        </authorList>
    </citation>
    <scope>NUCLEOTIDE SEQUENCE [LARGE SCALE GENOMIC DNA]</scope>
    <source>
        <strain evidence="1">M_S1</strain>
        <tissue evidence="1">Blood</tissue>
    </source>
</reference>
<name>A0A7J6BBB0_AMEME</name>
<keyword evidence="2" id="KW-1185">Reference proteome</keyword>
<gene>
    <name evidence="1" type="ORF">AMELA_G00039170</name>
</gene>
<evidence type="ECO:0000313" key="1">
    <source>
        <dbReference type="EMBL" id="KAF4091639.1"/>
    </source>
</evidence>
<protein>
    <submittedName>
        <fullName evidence="1">Uncharacterized protein</fullName>
    </submittedName>
</protein>
<organism evidence="1 2">
    <name type="scientific">Ameiurus melas</name>
    <name type="common">Black bullhead</name>
    <name type="synonym">Silurus melas</name>
    <dbReference type="NCBI Taxonomy" id="219545"/>
    <lineage>
        <taxon>Eukaryota</taxon>
        <taxon>Metazoa</taxon>
        <taxon>Chordata</taxon>
        <taxon>Craniata</taxon>
        <taxon>Vertebrata</taxon>
        <taxon>Euteleostomi</taxon>
        <taxon>Actinopterygii</taxon>
        <taxon>Neopterygii</taxon>
        <taxon>Teleostei</taxon>
        <taxon>Ostariophysi</taxon>
        <taxon>Siluriformes</taxon>
        <taxon>Ictaluridae</taxon>
        <taxon>Ameiurus</taxon>
    </lineage>
</organism>